<feature type="binding site" evidence="7">
    <location>
        <position position="337"/>
    </location>
    <ligand>
        <name>substrate</name>
    </ligand>
</feature>
<comment type="caution">
    <text evidence="10">The sequence shown here is derived from an EMBL/GenBank/DDBJ whole genome shotgun (WGS) entry which is preliminary data.</text>
</comment>
<proteinExistence type="inferred from homology"/>
<dbReference type="PRINTS" id="PR00079">
    <property type="entry name" value="G6PDHDRGNASE"/>
</dbReference>
<dbReference type="Gene3D" id="3.30.360.10">
    <property type="entry name" value="Dihydrodipicolinate Reductase, domain 2"/>
    <property type="match status" value="1"/>
</dbReference>
<dbReference type="RefSeq" id="WP_204869137.1">
    <property type="nucleotide sequence ID" value="NZ_JAFBBK010000001.1"/>
</dbReference>
<reference evidence="10 11" key="1">
    <citation type="submission" date="2021-01" db="EMBL/GenBank/DDBJ databases">
        <title>Genomics of switchgrass bacterial isolates.</title>
        <authorList>
            <person name="Shade A."/>
        </authorList>
    </citation>
    <scope>NUCLEOTIDE SEQUENCE [LARGE SCALE GENOMIC DNA]</scope>
    <source>
        <strain evidence="10 11">PvP111</strain>
    </source>
</reference>
<name>A0ABS2KWI1_9NOCA</name>
<feature type="binding site" evidence="7">
    <location>
        <position position="159"/>
    </location>
    <ligand>
        <name>NADP(+)</name>
        <dbReference type="ChEBI" id="CHEBI:58349"/>
    </ligand>
</feature>
<dbReference type="Gene3D" id="3.40.50.720">
    <property type="entry name" value="NAD(P)-binding Rossmann-like Domain"/>
    <property type="match status" value="1"/>
</dbReference>
<keyword evidence="4 7" id="KW-0521">NADP</keyword>
<dbReference type="Pfam" id="PF00479">
    <property type="entry name" value="G6PD_N"/>
    <property type="match status" value="1"/>
</dbReference>
<feature type="binding site" evidence="7">
    <location>
        <position position="193"/>
    </location>
    <ligand>
        <name>substrate</name>
    </ligand>
</feature>
<feature type="binding site" evidence="7">
    <location>
        <begin position="20"/>
        <end position="27"/>
    </location>
    <ligand>
        <name>NADP(+)</name>
        <dbReference type="ChEBI" id="CHEBI:58349"/>
    </ligand>
</feature>
<sequence length="479" mass="52176">MADTATSESGGAPTVFVLFGATGDLAKRMVLPAFYELAQEGLLPEQWALVGNGRGEKTDDEFREHIRAALEEFGPGEGVDSIDEKVWSSFADRVRFAGNGFTADDPGDLLTVIGDVKDELGGDVQLVHYIALPPSTFIDYTEALGAHDLAEGARVVYEKPFGTSQENFEKLDEAVHAIVDEKQVYRIDHFLGKENTQNLHILRFANGMIEGIWNREHVEQVQIDVPETLDIDDRAEFYDATGAVLDMLVTHLFQVAAEVAMEPPLSLGADDLQTARESVIAAFRPLDTSEVVLGQYRGYQDTPGIADDSSTDTFVAARMWVDTDRWRDVPFVLRTGKMLGTSTQRVSLVFRRPEGPVKHLPADGAVLTFDLSGDGRVDIAMTVKEPGPGEDLGIGRMSLDLSTVSDAEPLSPYSRLILDVLDGDRSLFTRPDGLAHVWEVAAPLLTSPPDVLPYEPGSMGPEAANDLASPCGWLVTGDE</sequence>
<comment type="pathway">
    <text evidence="1 7">Carbohydrate degradation; pentose phosphate pathway; D-ribulose 5-phosphate from D-glucose 6-phosphate (oxidative stage): step 1/3.</text>
</comment>
<protein>
    <recommendedName>
        <fullName evidence="7">Glucose-6-phosphate 1-dehydrogenase</fullName>
        <shortName evidence="7">G6PD</shortName>
        <ecNumber evidence="7">1.1.1.49</ecNumber>
    </recommendedName>
</protein>
<feature type="binding site" evidence="7">
    <location>
        <position position="227"/>
    </location>
    <ligand>
        <name>substrate</name>
    </ligand>
</feature>
<evidence type="ECO:0000313" key="11">
    <source>
        <dbReference type="Proteomes" id="UP000703038"/>
    </source>
</evidence>
<dbReference type="PANTHER" id="PTHR23429">
    <property type="entry name" value="GLUCOSE-6-PHOSPHATE 1-DEHYDROGENASE G6PD"/>
    <property type="match status" value="1"/>
</dbReference>
<feature type="domain" description="Glucose-6-phosphate dehydrogenase NAD-binding" evidence="8">
    <location>
        <begin position="17"/>
        <end position="198"/>
    </location>
</feature>
<dbReference type="EMBL" id="JAFBBK010000001">
    <property type="protein sequence ID" value="MBM7416305.1"/>
    <property type="molecule type" value="Genomic_DNA"/>
</dbReference>
<keyword evidence="3 7" id="KW-0313">Glucose metabolism</keyword>
<keyword evidence="11" id="KW-1185">Reference proteome</keyword>
<dbReference type="InterPro" id="IPR019796">
    <property type="entry name" value="G6P_DH_AS"/>
</dbReference>
<evidence type="ECO:0000256" key="1">
    <source>
        <dbReference type="ARBA" id="ARBA00004937"/>
    </source>
</evidence>
<evidence type="ECO:0000256" key="4">
    <source>
        <dbReference type="ARBA" id="ARBA00022857"/>
    </source>
</evidence>
<evidence type="ECO:0000256" key="5">
    <source>
        <dbReference type="ARBA" id="ARBA00023002"/>
    </source>
</evidence>
<dbReference type="InterPro" id="IPR022674">
    <property type="entry name" value="G6P_DH_NAD-bd"/>
</dbReference>
<dbReference type="GO" id="GO:0004345">
    <property type="term" value="F:glucose-6-phosphate dehydrogenase activity"/>
    <property type="evidence" value="ECO:0007669"/>
    <property type="project" value="UniProtKB-EC"/>
</dbReference>
<comment type="caution">
    <text evidence="7">Lacks conserved residue(s) required for the propagation of feature annotation.</text>
</comment>
<evidence type="ECO:0000256" key="6">
    <source>
        <dbReference type="ARBA" id="ARBA00023277"/>
    </source>
</evidence>
<keyword evidence="5 7" id="KW-0560">Oxidoreductase</keyword>
<evidence type="ECO:0000256" key="3">
    <source>
        <dbReference type="ARBA" id="ARBA00022526"/>
    </source>
</evidence>
<dbReference type="SUPFAM" id="SSF55347">
    <property type="entry name" value="Glyceraldehyde-3-phosphate dehydrogenase-like, C-terminal domain"/>
    <property type="match status" value="1"/>
</dbReference>
<evidence type="ECO:0000256" key="7">
    <source>
        <dbReference type="HAMAP-Rule" id="MF_00966"/>
    </source>
</evidence>
<dbReference type="PROSITE" id="PS00069">
    <property type="entry name" value="G6P_DEHYDROGENASE"/>
    <property type="match status" value="1"/>
</dbReference>
<feature type="binding site" evidence="7">
    <location>
        <position position="189"/>
    </location>
    <ligand>
        <name>substrate</name>
    </ligand>
</feature>
<accession>A0ABS2KWI1</accession>
<feature type="domain" description="Glucose-6-phosphate dehydrogenase C-terminal" evidence="9">
    <location>
        <begin position="201"/>
        <end position="469"/>
    </location>
</feature>
<dbReference type="SUPFAM" id="SSF51735">
    <property type="entry name" value="NAD(P)-binding Rossmann-fold domains"/>
    <property type="match status" value="1"/>
</dbReference>
<evidence type="ECO:0000259" key="8">
    <source>
        <dbReference type="Pfam" id="PF00479"/>
    </source>
</evidence>
<comment type="function">
    <text evidence="7">Catalyzes the oxidation of glucose 6-phosphate to 6-phosphogluconolactone.</text>
</comment>
<gene>
    <name evidence="7" type="primary">zwf</name>
    <name evidence="10" type="ORF">JOE42_003038</name>
</gene>
<comment type="catalytic activity">
    <reaction evidence="7">
        <text>D-glucose 6-phosphate + NADP(+) = 6-phospho-D-glucono-1,5-lactone + NADPH + H(+)</text>
        <dbReference type="Rhea" id="RHEA:15841"/>
        <dbReference type="ChEBI" id="CHEBI:15378"/>
        <dbReference type="ChEBI" id="CHEBI:57783"/>
        <dbReference type="ChEBI" id="CHEBI:57955"/>
        <dbReference type="ChEBI" id="CHEBI:58349"/>
        <dbReference type="ChEBI" id="CHEBI:61548"/>
        <dbReference type="EC" id="1.1.1.49"/>
    </reaction>
</comment>
<dbReference type="InterPro" id="IPR001282">
    <property type="entry name" value="G6P_DH"/>
</dbReference>
<dbReference type="PANTHER" id="PTHR23429:SF0">
    <property type="entry name" value="GLUCOSE-6-PHOSPHATE 1-DEHYDROGENASE"/>
    <property type="match status" value="1"/>
</dbReference>
<feature type="active site" description="Proton acceptor" evidence="7">
    <location>
        <position position="251"/>
    </location>
</feature>
<dbReference type="InterPro" id="IPR036291">
    <property type="entry name" value="NAD(P)-bd_dom_sf"/>
</dbReference>
<organism evidence="10 11">
    <name type="scientific">Rhodococcoides corynebacterioides</name>
    <dbReference type="NCBI Taxonomy" id="53972"/>
    <lineage>
        <taxon>Bacteria</taxon>
        <taxon>Bacillati</taxon>
        <taxon>Actinomycetota</taxon>
        <taxon>Actinomycetes</taxon>
        <taxon>Mycobacteriales</taxon>
        <taxon>Nocardiaceae</taxon>
        <taxon>Rhodococcoides</taxon>
    </lineage>
</organism>
<dbReference type="EC" id="1.1.1.49" evidence="7"/>
<dbReference type="Proteomes" id="UP000703038">
    <property type="component" value="Unassembled WGS sequence"/>
</dbReference>
<dbReference type="InterPro" id="IPR022675">
    <property type="entry name" value="G6P_DH_C"/>
</dbReference>
<dbReference type="Pfam" id="PF02781">
    <property type="entry name" value="G6PD_C"/>
    <property type="match status" value="1"/>
</dbReference>
<evidence type="ECO:0000313" key="10">
    <source>
        <dbReference type="EMBL" id="MBM7416305.1"/>
    </source>
</evidence>
<dbReference type="PIRSF" id="PIRSF000110">
    <property type="entry name" value="G6PD"/>
    <property type="match status" value="1"/>
</dbReference>
<feature type="binding site" evidence="7">
    <location>
        <position position="246"/>
    </location>
    <ligand>
        <name>substrate</name>
    </ligand>
</feature>
<evidence type="ECO:0000256" key="2">
    <source>
        <dbReference type="ARBA" id="ARBA00009975"/>
    </source>
</evidence>
<feature type="binding site" evidence="7">
    <location>
        <position position="54"/>
    </location>
    <ligand>
        <name>NADP(+)</name>
        <dbReference type="ChEBI" id="CHEBI:58349"/>
    </ligand>
</feature>
<comment type="similarity">
    <text evidence="2 7">Belongs to the glucose-6-phosphate dehydrogenase family.</text>
</comment>
<dbReference type="HAMAP" id="MF_00966">
    <property type="entry name" value="G6PD"/>
    <property type="match status" value="1"/>
</dbReference>
<evidence type="ECO:0000259" key="9">
    <source>
        <dbReference type="Pfam" id="PF02781"/>
    </source>
</evidence>
<keyword evidence="6 7" id="KW-0119">Carbohydrate metabolism</keyword>